<organism evidence="1 2">
    <name type="scientific">Pleodorina starrii</name>
    <dbReference type="NCBI Taxonomy" id="330485"/>
    <lineage>
        <taxon>Eukaryota</taxon>
        <taxon>Viridiplantae</taxon>
        <taxon>Chlorophyta</taxon>
        <taxon>core chlorophytes</taxon>
        <taxon>Chlorophyceae</taxon>
        <taxon>CS clade</taxon>
        <taxon>Chlamydomonadales</taxon>
        <taxon>Volvocaceae</taxon>
        <taxon>Pleodorina</taxon>
    </lineage>
</organism>
<keyword evidence="2" id="KW-1185">Reference proteome</keyword>
<evidence type="ECO:0000313" key="1">
    <source>
        <dbReference type="EMBL" id="GLC54537.1"/>
    </source>
</evidence>
<dbReference type="Proteomes" id="UP001165080">
    <property type="component" value="Unassembled WGS sequence"/>
</dbReference>
<proteinExistence type="predicted"/>
<comment type="caution">
    <text evidence="1">The sequence shown here is derived from an EMBL/GenBank/DDBJ whole genome shotgun (WGS) entry which is preliminary data.</text>
</comment>
<gene>
    <name evidence="1" type="primary">PLESTB001425</name>
    <name evidence="1" type="ORF">PLESTB_000877200</name>
</gene>
<accession>A0A9W6F307</accession>
<protein>
    <submittedName>
        <fullName evidence="1">Uncharacterized protein</fullName>
    </submittedName>
</protein>
<dbReference type="EMBL" id="BRXU01000010">
    <property type="protein sequence ID" value="GLC54537.1"/>
    <property type="molecule type" value="Genomic_DNA"/>
</dbReference>
<evidence type="ECO:0000313" key="2">
    <source>
        <dbReference type="Proteomes" id="UP001165080"/>
    </source>
</evidence>
<reference evidence="1 2" key="1">
    <citation type="journal article" date="2023" name="Commun. Biol.">
        <title>Reorganization of the ancestral sex-determining regions during the evolution of trioecy in Pleodorina starrii.</title>
        <authorList>
            <person name="Takahashi K."/>
            <person name="Suzuki S."/>
            <person name="Kawai-Toyooka H."/>
            <person name="Yamamoto K."/>
            <person name="Hamaji T."/>
            <person name="Ootsuki R."/>
            <person name="Yamaguchi H."/>
            <person name="Kawachi M."/>
            <person name="Higashiyama T."/>
            <person name="Nozaki H."/>
        </authorList>
    </citation>
    <scope>NUCLEOTIDE SEQUENCE [LARGE SCALE GENOMIC DNA]</scope>
    <source>
        <strain evidence="1 2">NIES-4479</strain>
    </source>
</reference>
<dbReference type="AlphaFoldDB" id="A0A9W6F307"/>
<name>A0A9W6F307_9CHLO</name>
<sequence length="745" mass="84364">MGRRNPEGFANKDDLLTRLGQQPGADPKTLKKLTKDELVWTAFDAGVIDAATRDASFTRRMSTIPCYLWTHVEEPELREAIERYAVCYSQLYCRGTYLANLVAIAALPDKLPADVIAAEPAALAPIPSFLLNENLVKHCFLPERWLDDGKSIEPAVMAAYAANRDVMDALRAGIDYKAVMDNRGWDNSINHMDTMFLGNVKVQVLTHLPKRLRRYLEHKHPLHAQTDRHQFVRVALGPLWTPSSQLHQDDLDWALRLRSFLGLESADPTTWLRLHESSTLSDLGQKAWNLHLWLQGRATPERGFSLLPVSTLSRKYAYIDARVAEYLLKKGVSKETRQRLEATTRSHEGSSELARLLGLTRKAFNKRRCKLRARLRRKYTCGTKVLHKKWRKVGAGCFPQHGVLKVVETDGVGMRLKVEFPNNERRCAPPPTVVASGACHHHHHSSTTERTEVPPESLEVGLDLGRVRMFAAATSDNTLHFMTRKAYLYAQRDKRAKKWEAERMAGGTPWGAALAAMAEAGGFKNRDIGKWQATLGVVAQHVETLRAEQLLPKDRALARMRRFRWKKAFLERGVKQLVEPAIKEKRHVVLGMGDAKFASGGKGEISVPTEGLHAALRKVVRMHGIKELVEQHAIDEYNTTKCCWRCGEDLRVQQRLQVMEVHKNDEADNGCTLDKKLDDSLRDYGAMIDRKLDDFRRDYHAEVAEVVKMLDDLLSSLSSLSSRIDALERRRLMSSLGSPDQDHEI</sequence>